<dbReference type="EMBL" id="JAOUSF010000002">
    <property type="protein sequence ID" value="MCU9613101.1"/>
    <property type="molecule type" value="Genomic_DNA"/>
</dbReference>
<keyword evidence="6" id="KW-1185">Reference proteome</keyword>
<keyword evidence="2" id="KW-0012">Acyltransferase</keyword>
<proteinExistence type="inferred from homology"/>
<organism evidence="5 6">
    <name type="scientific">Perspicuibacillus lycopersici</name>
    <dbReference type="NCBI Taxonomy" id="1325689"/>
    <lineage>
        <taxon>Bacteria</taxon>
        <taxon>Bacillati</taxon>
        <taxon>Bacillota</taxon>
        <taxon>Bacilli</taxon>
        <taxon>Bacillales</taxon>
        <taxon>Bacillaceae</taxon>
        <taxon>Perspicuibacillus</taxon>
    </lineage>
</organism>
<evidence type="ECO:0000256" key="3">
    <source>
        <dbReference type="ARBA" id="ARBA00038502"/>
    </source>
</evidence>
<dbReference type="RefSeq" id="WP_263072309.1">
    <property type="nucleotide sequence ID" value="NZ_JAOUSF010000002.1"/>
</dbReference>
<dbReference type="PROSITE" id="PS51186">
    <property type="entry name" value="GNAT"/>
    <property type="match status" value="1"/>
</dbReference>
<feature type="domain" description="N-acetyltransferase" evidence="4">
    <location>
        <begin position="9"/>
        <end position="164"/>
    </location>
</feature>
<dbReference type="Pfam" id="PF13302">
    <property type="entry name" value="Acetyltransf_3"/>
    <property type="match status" value="1"/>
</dbReference>
<dbReference type="Proteomes" id="UP001209318">
    <property type="component" value="Unassembled WGS sequence"/>
</dbReference>
<dbReference type="SUPFAM" id="SSF55729">
    <property type="entry name" value="Acyl-CoA N-acyltransferases (Nat)"/>
    <property type="match status" value="1"/>
</dbReference>
<gene>
    <name evidence="5" type="ORF">OEV98_05995</name>
</gene>
<sequence length="174" mass="19835">MLVLESARLIIKPFEKNDAPKIQELANNEELASILGLPYPYTLQFAENWVAAMPALIASGDEYPLAILHKQTNKIIGTITLRIDKKNNKAELGYWMGRAYWGAGFMTEAVKRMVQFGFQALQLHKITAIVLTRNLGSVKVLEKAGLKREGLLRQHRFLLNKYEDVYVYGILREE</sequence>
<comment type="similarity">
    <text evidence="3">Belongs to the acetyltransferase family. RimJ subfamily.</text>
</comment>
<dbReference type="Gene3D" id="3.40.630.30">
    <property type="match status" value="1"/>
</dbReference>
<dbReference type="InterPro" id="IPR016181">
    <property type="entry name" value="Acyl_CoA_acyltransferase"/>
</dbReference>
<evidence type="ECO:0000256" key="1">
    <source>
        <dbReference type="ARBA" id="ARBA00022679"/>
    </source>
</evidence>
<accession>A0AAE3ITC8</accession>
<dbReference type="InterPro" id="IPR051531">
    <property type="entry name" value="N-acetyltransferase"/>
</dbReference>
<dbReference type="InterPro" id="IPR000182">
    <property type="entry name" value="GNAT_dom"/>
</dbReference>
<evidence type="ECO:0000256" key="2">
    <source>
        <dbReference type="ARBA" id="ARBA00023315"/>
    </source>
</evidence>
<evidence type="ECO:0000259" key="4">
    <source>
        <dbReference type="PROSITE" id="PS51186"/>
    </source>
</evidence>
<dbReference type="PANTHER" id="PTHR43792:SF8">
    <property type="entry name" value="[RIBOSOMAL PROTEIN US5]-ALANINE N-ACETYLTRANSFERASE"/>
    <property type="match status" value="1"/>
</dbReference>
<dbReference type="GO" id="GO:0016747">
    <property type="term" value="F:acyltransferase activity, transferring groups other than amino-acyl groups"/>
    <property type="evidence" value="ECO:0007669"/>
    <property type="project" value="InterPro"/>
</dbReference>
<evidence type="ECO:0000313" key="6">
    <source>
        <dbReference type="Proteomes" id="UP001209318"/>
    </source>
</evidence>
<comment type="caution">
    <text evidence="5">The sequence shown here is derived from an EMBL/GenBank/DDBJ whole genome shotgun (WGS) entry which is preliminary data.</text>
</comment>
<dbReference type="AlphaFoldDB" id="A0AAE3ITC8"/>
<evidence type="ECO:0000313" key="5">
    <source>
        <dbReference type="EMBL" id="MCU9613101.1"/>
    </source>
</evidence>
<keyword evidence="1" id="KW-0808">Transferase</keyword>
<protein>
    <submittedName>
        <fullName evidence="5">GNAT family N-acetyltransferase</fullName>
    </submittedName>
</protein>
<dbReference type="PANTHER" id="PTHR43792">
    <property type="entry name" value="GNAT FAMILY, PUTATIVE (AFU_ORTHOLOGUE AFUA_3G00765)-RELATED-RELATED"/>
    <property type="match status" value="1"/>
</dbReference>
<name>A0AAE3ITC8_9BACI</name>
<reference evidence="5" key="1">
    <citation type="submission" date="2022-10" db="EMBL/GenBank/DDBJ databases">
        <title>Description of Fervidibacillus gen. nov. in the family Fervidibacillaceae fam. nov. with two species, Fervidibacillus albus sp. nov., and Fervidibacillus halotolerans sp. nov., isolated from tidal flat sediments.</title>
        <authorList>
            <person name="Kwon K.K."/>
            <person name="Yang S.-H."/>
        </authorList>
    </citation>
    <scope>NUCLEOTIDE SEQUENCE</scope>
    <source>
        <strain evidence="5">JCM 19140</strain>
    </source>
</reference>